<organism evidence="1 2">
    <name type="scientific">Aneurinibacillus soli</name>
    <dbReference type="NCBI Taxonomy" id="1500254"/>
    <lineage>
        <taxon>Bacteria</taxon>
        <taxon>Bacillati</taxon>
        <taxon>Bacillota</taxon>
        <taxon>Bacilli</taxon>
        <taxon>Bacillales</taxon>
        <taxon>Paenibacillaceae</taxon>
        <taxon>Aneurinibacillus group</taxon>
        <taxon>Aneurinibacillus</taxon>
    </lineage>
</organism>
<evidence type="ECO:0000313" key="1">
    <source>
        <dbReference type="EMBL" id="BAU27898.1"/>
    </source>
</evidence>
<dbReference type="EMBL" id="AP017312">
    <property type="protein sequence ID" value="BAU27898.1"/>
    <property type="molecule type" value="Genomic_DNA"/>
</dbReference>
<dbReference type="OrthoDB" id="2680010at2"/>
<proteinExistence type="predicted"/>
<evidence type="ECO:0000313" key="2">
    <source>
        <dbReference type="Proteomes" id="UP000217696"/>
    </source>
</evidence>
<keyword evidence="2" id="KW-1185">Reference proteome</keyword>
<reference evidence="1 2" key="1">
    <citation type="submission" date="2015-12" db="EMBL/GenBank/DDBJ databases">
        <title>Genome sequence of Aneurinibacillus soli.</title>
        <authorList>
            <person name="Lee J.S."/>
            <person name="Lee K.C."/>
            <person name="Kim K.K."/>
            <person name="Lee B.W."/>
        </authorList>
    </citation>
    <scope>NUCLEOTIDE SEQUENCE [LARGE SCALE GENOMIC DNA]</scope>
    <source>
        <strain evidence="1 2">CB4</strain>
    </source>
</reference>
<protein>
    <submittedName>
        <fullName evidence="1">Uncharacterized protein</fullName>
    </submittedName>
</protein>
<accession>A0A0U5AVZ8</accession>
<gene>
    <name evidence="1" type="ORF">CB4_02072</name>
</gene>
<dbReference type="RefSeq" id="WP_096465598.1">
    <property type="nucleotide sequence ID" value="NZ_AP017312.1"/>
</dbReference>
<dbReference type="KEGG" id="asoc:CB4_02072"/>
<dbReference type="Proteomes" id="UP000217696">
    <property type="component" value="Chromosome"/>
</dbReference>
<sequence>MKTIRDVLCSGEPVELTDIFDDRFEWNIALNLADFLDQHEVHYNGKQLTKEETRVIAQSLKLMA</sequence>
<dbReference type="AlphaFoldDB" id="A0A0U5AVZ8"/>
<name>A0A0U5AVZ8_9BACL</name>